<protein>
    <recommendedName>
        <fullName evidence="2">Knr4/Smi1-like domain-containing protein</fullName>
    </recommendedName>
</protein>
<dbReference type="InterPro" id="IPR037883">
    <property type="entry name" value="Knr4/Smi1-like_sf"/>
</dbReference>
<feature type="compositionally biased region" description="Basic and acidic residues" evidence="1">
    <location>
        <begin position="545"/>
        <end position="567"/>
    </location>
</feature>
<dbReference type="RefSeq" id="XP_018282738.1">
    <property type="nucleotide sequence ID" value="XM_018425079.1"/>
</dbReference>
<feature type="compositionally biased region" description="Polar residues" evidence="1">
    <location>
        <begin position="413"/>
        <end position="422"/>
    </location>
</feature>
<dbReference type="SUPFAM" id="SSF160631">
    <property type="entry name" value="SMI1/KNR4-like"/>
    <property type="match status" value="1"/>
</dbReference>
<dbReference type="InterPro" id="IPR051873">
    <property type="entry name" value="KNR4/SMI1_regulator"/>
</dbReference>
<feature type="compositionally biased region" description="Pro residues" evidence="1">
    <location>
        <begin position="632"/>
        <end position="644"/>
    </location>
</feature>
<reference evidence="3 4" key="1">
    <citation type="submission" date="2015-03" db="EMBL/GenBank/DDBJ databases">
        <title>Genomics and transcriptomics of the oil-accumulating basidiomycete yeast T. oleaginosus allow insights into substrate utilization and the diverse evolutionary trajectories of mating systems in fungi.</title>
        <authorList>
            <consortium name="DOE Joint Genome Institute"/>
            <person name="Kourist R."/>
            <person name="Kracht O."/>
            <person name="Bracharz F."/>
            <person name="Lipzen A."/>
            <person name="Nolan M."/>
            <person name="Ohm R."/>
            <person name="Grigoriev I."/>
            <person name="Sun S."/>
            <person name="Heitman J."/>
            <person name="Bruck T."/>
            <person name="Nowrousian M."/>
        </authorList>
    </citation>
    <scope>NUCLEOTIDE SEQUENCE [LARGE SCALE GENOMIC DNA]</scope>
    <source>
        <strain evidence="3 4">IBC0246</strain>
    </source>
</reference>
<dbReference type="PANTHER" id="PTHR47432:SF1">
    <property type="entry name" value="CELL WALL ASSEMBLY REGULATOR SMI1"/>
    <property type="match status" value="1"/>
</dbReference>
<dbReference type="OrthoDB" id="2305498at2759"/>
<feature type="region of interest" description="Disordered" evidence="1">
    <location>
        <begin position="1"/>
        <end position="71"/>
    </location>
</feature>
<dbReference type="Proteomes" id="UP000053611">
    <property type="component" value="Unassembled WGS sequence"/>
</dbReference>
<dbReference type="EMBL" id="KQ087178">
    <property type="protein sequence ID" value="KLT46247.1"/>
    <property type="molecule type" value="Genomic_DNA"/>
</dbReference>
<proteinExistence type="predicted"/>
<feature type="compositionally biased region" description="Low complexity" evidence="1">
    <location>
        <begin position="425"/>
        <end position="456"/>
    </location>
</feature>
<dbReference type="Pfam" id="PF09346">
    <property type="entry name" value="SMI1_KNR4"/>
    <property type="match status" value="1"/>
</dbReference>
<accession>A0A0J0XYW6</accession>
<feature type="region of interest" description="Disordered" evidence="1">
    <location>
        <begin position="374"/>
        <end position="473"/>
    </location>
</feature>
<dbReference type="GO" id="GO:0070880">
    <property type="term" value="P:fungal-type cell wall beta-glucan biosynthetic process"/>
    <property type="evidence" value="ECO:0007669"/>
    <property type="project" value="TreeGrafter"/>
</dbReference>
<dbReference type="STRING" id="879819.A0A0J0XYW6"/>
<dbReference type="AlphaFoldDB" id="A0A0J0XYW6"/>
<feature type="compositionally biased region" description="Basic and acidic residues" evidence="1">
    <location>
        <begin position="677"/>
        <end position="689"/>
    </location>
</feature>
<evidence type="ECO:0000313" key="3">
    <source>
        <dbReference type="EMBL" id="KLT46247.1"/>
    </source>
</evidence>
<feature type="region of interest" description="Disordered" evidence="1">
    <location>
        <begin position="677"/>
        <end position="714"/>
    </location>
</feature>
<organism evidence="3 4">
    <name type="scientific">Cutaneotrichosporon oleaginosum</name>
    <dbReference type="NCBI Taxonomy" id="879819"/>
    <lineage>
        <taxon>Eukaryota</taxon>
        <taxon>Fungi</taxon>
        <taxon>Dikarya</taxon>
        <taxon>Basidiomycota</taxon>
        <taxon>Agaricomycotina</taxon>
        <taxon>Tremellomycetes</taxon>
        <taxon>Trichosporonales</taxon>
        <taxon>Trichosporonaceae</taxon>
        <taxon>Cutaneotrichosporon</taxon>
    </lineage>
</organism>
<dbReference type="GO" id="GO:0043332">
    <property type="term" value="C:mating projection tip"/>
    <property type="evidence" value="ECO:0007669"/>
    <property type="project" value="TreeGrafter"/>
</dbReference>
<dbReference type="InterPro" id="IPR018958">
    <property type="entry name" value="Knr4/Smi1-like_dom"/>
</dbReference>
<evidence type="ECO:0000313" key="4">
    <source>
        <dbReference type="Proteomes" id="UP000053611"/>
    </source>
</evidence>
<evidence type="ECO:0000259" key="2">
    <source>
        <dbReference type="SMART" id="SM00860"/>
    </source>
</evidence>
<feature type="compositionally biased region" description="Low complexity" evidence="1">
    <location>
        <begin position="607"/>
        <end position="621"/>
    </location>
</feature>
<name>A0A0J0XYW6_9TREE</name>
<evidence type="ECO:0000256" key="1">
    <source>
        <dbReference type="SAM" id="MobiDB-lite"/>
    </source>
</evidence>
<feature type="domain" description="Knr4/Smi1-like" evidence="2">
    <location>
        <begin position="97"/>
        <end position="247"/>
    </location>
</feature>
<feature type="region of interest" description="Disordered" evidence="1">
    <location>
        <begin position="532"/>
        <end position="645"/>
    </location>
</feature>
<dbReference type="GeneID" id="28985682"/>
<keyword evidence="4" id="KW-1185">Reference proteome</keyword>
<dbReference type="SMART" id="SM00860">
    <property type="entry name" value="SMI1_KNR4"/>
    <property type="match status" value="1"/>
</dbReference>
<gene>
    <name evidence="3" type="ORF">CC85DRAFT_298937</name>
</gene>
<dbReference type="PANTHER" id="PTHR47432">
    <property type="entry name" value="CELL WALL ASSEMBLY REGULATOR SMI1"/>
    <property type="match status" value="1"/>
</dbReference>
<feature type="compositionally biased region" description="Polar residues" evidence="1">
    <location>
        <begin position="50"/>
        <end position="70"/>
    </location>
</feature>
<feature type="compositionally biased region" description="Polar residues" evidence="1">
    <location>
        <begin position="17"/>
        <end position="36"/>
    </location>
</feature>
<sequence>MSFFQSLSSMFGRAQPRPNSQDSFQLPTTQYTQGLNPGSGALDATPGPSRRTSYQPQSGQYPPKTAQQHPPLSHTFHRLRNALVDDFPELLDSLNPPASQATIASIEQELGGPLPPAVREYFSVVDGQDLESNGAGIFYGLYLLPLDEVMREWHFWRQAEADPSTGSNPAVLATMASIPPQWVKSLYACKGWLPLLSDRSGNYVGVDLDPGAQGQWGQAIIFGRDFDRKCVLWRGEGESGWAKWVSSVVEEFESHEGWEVDKTSDDEEEIGYSSYSGANVYGDGGHTMRLTGEYKGWNVLEAWWDKSVRKWEGLGLGMDVTEIERGLAEARRIHEESSKGKGKESARNSVEVAGIRANQRTADSEIPVLAAVAASPEHSPAIPQGGEDSQTLLPPTSPEVSAIPRILHPKGTPTRSTMTSHPLESPTSGTTSPSTSSTAATDFLVPPSHRASSSRQQQRRSRPPPPAAVLDLPTRADVQAAQAVANAEARGMRGGWVMNLDATSNVANRRRTHNISPSLDAEMVDIDLEGGRMEAFGTPPMSAVEEEKQQLEDKLSMAPIEQRRDTRSPSLLGMSRTPSPLAQQTSPPPAQQTSRPGSTASPPQPNRQGSGSQRWSSSSSSEAHRSLVSPIATPPLRAPSPSALPPNLAAVAEAAIRRPEPVVGYRSVSPVPEDWHEREVIRGANDRRRSSVTPTGVMTPSRGDSMMSADSEGALLEKDERGTASPPNGHGHVVTPTAATFKRKDIAEALEEVSL</sequence>